<sequence>MIIDNDTLLNKTNNSGWVETYKYDNILEGFQERSLDLVLKHSKFIIEFFEHNIDEGIYPFKESSFLALMYWEWILFDSYYYNEKIRTESYWNNRISIAGGSLPYNKGYSLFNATEENREDDNHILNLFTAVGENLEADLDWKILPTPVKMYYCMVFMVNTFDTNRYFNGRHHNWINSVVCVEPYEGCKLNDEIRVSRVMIKDITAESMLKTFLINSKFWRGPLQYADPLLKGSYTKEDIYSKLYVPLFSEICKYLDDHGCLQGLKFNVTSTSDNRVFDKDSYKEAMADIETKVINSRFAAEKPIKDAEQGKQESGRRKQSRIRNNNTHNSQLIVMWVLIIIGCLMYSIIK</sequence>
<evidence type="ECO:0000313" key="3">
    <source>
        <dbReference type="EMBL" id="AKO60973.1"/>
    </source>
</evidence>
<dbReference type="RefSeq" id="YP_009225506.1">
    <property type="nucleotide sequence ID" value="NC_029094.1"/>
</dbReference>
<feature type="transmembrane region" description="Helical" evidence="2">
    <location>
        <begin position="332"/>
        <end position="349"/>
    </location>
</feature>
<dbReference type="Proteomes" id="UP000202763">
    <property type="component" value="Segment"/>
</dbReference>
<feature type="region of interest" description="Disordered" evidence="1">
    <location>
        <begin position="304"/>
        <end position="323"/>
    </location>
</feature>
<evidence type="ECO:0000313" key="4">
    <source>
        <dbReference type="Proteomes" id="UP000202763"/>
    </source>
</evidence>
<keyword evidence="2" id="KW-0812">Transmembrane</keyword>
<evidence type="ECO:0000256" key="2">
    <source>
        <dbReference type="SAM" id="Phobius"/>
    </source>
</evidence>
<name>A0A0H4IRR8_9CAUD</name>
<keyword evidence="4" id="KW-1185">Reference proteome</keyword>
<dbReference type="GeneID" id="26796567"/>
<evidence type="ECO:0000256" key="1">
    <source>
        <dbReference type="SAM" id="MobiDB-lite"/>
    </source>
</evidence>
<accession>A0A0H4IRR8</accession>
<feature type="compositionally biased region" description="Basic and acidic residues" evidence="1">
    <location>
        <begin position="304"/>
        <end position="316"/>
    </location>
</feature>
<organism evidence="3 4">
    <name type="scientific">Pseudoalteromonas phage H101</name>
    <dbReference type="NCBI Taxonomy" id="1654919"/>
    <lineage>
        <taxon>Viruses</taxon>
        <taxon>Duplodnaviria</taxon>
        <taxon>Heunggongvirae</taxon>
        <taxon>Uroviricota</taxon>
        <taxon>Caudoviricetes</taxon>
        <taxon>Shandongvirus</taxon>
        <taxon>Shandongvirus H101</taxon>
    </lineage>
</organism>
<dbReference type="EMBL" id="KR534323">
    <property type="protein sequence ID" value="AKO60973.1"/>
    <property type="molecule type" value="Genomic_DNA"/>
</dbReference>
<keyword evidence="2" id="KW-0472">Membrane</keyword>
<reference evidence="3 4" key="1">
    <citation type="submission" date="2015-05" db="EMBL/GenBank/DDBJ databases">
        <authorList>
            <person name="Wang D.B."/>
            <person name="Wang M."/>
        </authorList>
    </citation>
    <scope>NUCLEOTIDE SEQUENCE [LARGE SCALE GENOMIC DNA]</scope>
</reference>
<dbReference type="KEGG" id="vg:26796567"/>
<proteinExistence type="predicted"/>
<protein>
    <submittedName>
        <fullName evidence="3">Uncharacterized protein</fullName>
    </submittedName>
</protein>
<keyword evidence="2" id="KW-1133">Transmembrane helix</keyword>